<dbReference type="GO" id="GO:0005524">
    <property type="term" value="F:ATP binding"/>
    <property type="evidence" value="ECO:0007669"/>
    <property type="project" value="UniProtKB-KW"/>
</dbReference>
<dbReference type="PROSITE" id="PS50109">
    <property type="entry name" value="HIS_KIN"/>
    <property type="match status" value="1"/>
</dbReference>
<dbReference type="InterPro" id="IPR003594">
    <property type="entry name" value="HATPase_dom"/>
</dbReference>
<keyword evidence="7" id="KW-1185">Reference proteome</keyword>
<comment type="caution">
    <text evidence="6">The sequence shown here is derived from an EMBL/GenBank/DDBJ whole genome shotgun (WGS) entry which is preliminary data.</text>
</comment>
<reference evidence="7" key="1">
    <citation type="journal article" date="2019" name="Int. J. Syst. Evol. Microbiol.">
        <title>The Global Catalogue of Microorganisms (GCM) 10K type strain sequencing project: providing services to taxonomists for standard genome sequencing and annotation.</title>
        <authorList>
            <consortium name="The Broad Institute Genomics Platform"/>
            <consortium name="The Broad Institute Genome Sequencing Center for Infectious Disease"/>
            <person name="Wu L."/>
            <person name="Ma J."/>
        </authorList>
    </citation>
    <scope>NUCLEOTIDE SEQUENCE [LARGE SCALE GENOMIC DNA]</scope>
    <source>
        <strain evidence="7">CGMCC 1.16031</strain>
    </source>
</reference>
<evidence type="ECO:0000256" key="1">
    <source>
        <dbReference type="ARBA" id="ARBA00000085"/>
    </source>
</evidence>
<dbReference type="CDD" id="cd12913">
    <property type="entry name" value="PDC1_MCP_like"/>
    <property type="match status" value="1"/>
</dbReference>
<proteinExistence type="predicted"/>
<accession>A0ABW1XL86</accession>
<keyword evidence="3" id="KW-0175">Coiled coil</keyword>
<keyword evidence="4" id="KW-1133">Transmembrane helix</keyword>
<dbReference type="Gene3D" id="1.10.287.130">
    <property type="match status" value="1"/>
</dbReference>
<sequence>MHGKIKNRVIMFFVVFELLAYLLIQIFYNLTYSDQLLQQKSVEIKRLFAVSAMQITRISQQMEDKATALAISGEQLYRQQQRNPQTLEALQQEAGIILLSQFSDFTLALGGGIWFEPFRLLPEQRLFGPYFFWQDQQPIVSWELNSDEYNYPSQDWYTVANAEALDQPDQSLHPLVWSDPYFDEAGTFSMMITVDALMRDENGDYLGMATVDWALSNLNQVLQNHRPTPLTQSYLIHRASDTVVNLVNDDKSFQRTDSFYWASQLAELQSMQQARQSLLTAPDGESYLMFHQRAGHEFDLISLTPLSELKKEINRFAVLVASLGGFIALAFMILMFWLIRFVFSPFDKVLKLINQSIQMPEHNQVDVKINPINYNEDNEFTPIVQALNRVYLQIDNYLQQITRNNQQLERSRADYLQLNEQLEEKVTIRTRELEAKHQAMTESLQRLKDAQQQMVEQEKHASLGKLVAGVAHEINTPLGVSVTAITTLEHKVKNIIDKYNDGSLRKKDFQQFCDELVQVSDIVTANLERAALLVQSFKQVAVDQSSEQCRSIELGDYLDQVIRSLAPKLKHSPHQLIFTPPSEPVQLYVAPGAVAQVITNIVDNALAHAFQQTPHGKITLSISQHGDKAKIIIADNGAGMDKDTLRQLYEPFFTTARNTGGSGLGMHLVYNLVHQQLKGTIKCKSAVGKGTEYTILLPLDVRTQKTDA</sequence>
<dbReference type="EMBL" id="JBHSUS010000001">
    <property type="protein sequence ID" value="MFC6440571.1"/>
    <property type="molecule type" value="Genomic_DNA"/>
</dbReference>
<dbReference type="InterPro" id="IPR036097">
    <property type="entry name" value="HisK_dim/P_sf"/>
</dbReference>
<dbReference type="InterPro" id="IPR036890">
    <property type="entry name" value="HATPase_C_sf"/>
</dbReference>
<keyword evidence="4" id="KW-0812">Transmembrane</keyword>
<keyword evidence="6" id="KW-0067">ATP-binding</keyword>
<evidence type="ECO:0000256" key="2">
    <source>
        <dbReference type="ARBA" id="ARBA00012438"/>
    </source>
</evidence>
<gene>
    <name evidence="6" type="ORF">ACFP85_10475</name>
</gene>
<dbReference type="PANTHER" id="PTHR43065:SF47">
    <property type="match status" value="1"/>
</dbReference>
<dbReference type="Gene3D" id="3.30.450.20">
    <property type="entry name" value="PAS domain"/>
    <property type="match status" value="1"/>
</dbReference>
<dbReference type="SUPFAM" id="SSF55874">
    <property type="entry name" value="ATPase domain of HSP90 chaperone/DNA topoisomerase II/histidine kinase"/>
    <property type="match status" value="1"/>
</dbReference>
<evidence type="ECO:0000313" key="6">
    <source>
        <dbReference type="EMBL" id="MFC6440571.1"/>
    </source>
</evidence>
<evidence type="ECO:0000256" key="4">
    <source>
        <dbReference type="SAM" id="Phobius"/>
    </source>
</evidence>
<dbReference type="RefSeq" id="WP_131258364.1">
    <property type="nucleotide sequence ID" value="NZ_JBHSUS010000001.1"/>
</dbReference>
<dbReference type="PANTHER" id="PTHR43065">
    <property type="entry name" value="SENSOR HISTIDINE KINASE"/>
    <property type="match status" value="1"/>
</dbReference>
<feature type="transmembrane region" description="Helical" evidence="4">
    <location>
        <begin position="316"/>
        <end position="339"/>
    </location>
</feature>
<evidence type="ECO:0000259" key="5">
    <source>
        <dbReference type="PROSITE" id="PS50109"/>
    </source>
</evidence>
<feature type="coiled-coil region" evidence="3">
    <location>
        <begin position="394"/>
        <end position="460"/>
    </location>
</feature>
<protein>
    <recommendedName>
        <fullName evidence="2">histidine kinase</fullName>
        <ecNumber evidence="2">2.7.13.3</ecNumber>
    </recommendedName>
</protein>
<organism evidence="6 7">
    <name type="scientific">Pseudobowmanella zhangzhouensis</name>
    <dbReference type="NCBI Taxonomy" id="1537679"/>
    <lineage>
        <taxon>Bacteria</taxon>
        <taxon>Pseudomonadati</taxon>
        <taxon>Pseudomonadota</taxon>
        <taxon>Gammaproteobacteria</taxon>
        <taxon>Alteromonadales</taxon>
        <taxon>Alteromonadaceae</taxon>
    </lineage>
</organism>
<dbReference type="EC" id="2.7.13.3" evidence="2"/>
<keyword evidence="6" id="KW-0547">Nucleotide-binding</keyword>
<feature type="domain" description="Histidine kinase" evidence="5">
    <location>
        <begin position="469"/>
        <end position="701"/>
    </location>
</feature>
<comment type="catalytic activity">
    <reaction evidence="1">
        <text>ATP + protein L-histidine = ADP + protein N-phospho-L-histidine.</text>
        <dbReference type="EC" id="2.7.13.3"/>
    </reaction>
</comment>
<evidence type="ECO:0000256" key="3">
    <source>
        <dbReference type="SAM" id="Coils"/>
    </source>
</evidence>
<dbReference type="SUPFAM" id="SSF47384">
    <property type="entry name" value="Homodimeric domain of signal transducing histidine kinase"/>
    <property type="match status" value="1"/>
</dbReference>
<keyword evidence="4" id="KW-0472">Membrane</keyword>
<dbReference type="InterPro" id="IPR004358">
    <property type="entry name" value="Sig_transdc_His_kin-like_C"/>
</dbReference>
<dbReference type="Pfam" id="PF22673">
    <property type="entry name" value="MCP-like_PDC_1"/>
    <property type="match status" value="1"/>
</dbReference>
<dbReference type="SMART" id="SM00387">
    <property type="entry name" value="HATPase_c"/>
    <property type="match status" value="1"/>
</dbReference>
<name>A0ABW1XL86_9ALTE</name>
<dbReference type="Gene3D" id="3.30.565.10">
    <property type="entry name" value="Histidine kinase-like ATPase, C-terminal domain"/>
    <property type="match status" value="1"/>
</dbReference>
<evidence type="ECO:0000313" key="7">
    <source>
        <dbReference type="Proteomes" id="UP001596364"/>
    </source>
</evidence>
<dbReference type="Proteomes" id="UP001596364">
    <property type="component" value="Unassembled WGS sequence"/>
</dbReference>
<dbReference type="InterPro" id="IPR005467">
    <property type="entry name" value="His_kinase_dom"/>
</dbReference>
<feature type="transmembrane region" description="Helical" evidence="4">
    <location>
        <begin position="9"/>
        <end position="28"/>
    </location>
</feature>
<dbReference type="Pfam" id="PF02518">
    <property type="entry name" value="HATPase_c"/>
    <property type="match status" value="1"/>
</dbReference>
<dbReference type="PRINTS" id="PR00344">
    <property type="entry name" value="BCTRLSENSOR"/>
</dbReference>